<sequence length="133" mass="14773">MGNQTAKASGFFLQLATLMVLTLFVLLSSCPIKSSIKSLAGIPFNSEQSSAKVNQNLVQLPATQCVSVDMSTIQQIIKISAKVKQLNPVLPFITSVLFFSAMLFKLNRSLQTYHSEQHFNTPPIFLRDRKLLI</sequence>
<evidence type="ECO:0000313" key="2">
    <source>
        <dbReference type="EMBL" id="QGA27143.1"/>
    </source>
</evidence>
<protein>
    <submittedName>
        <fullName evidence="2">Uncharacterized protein</fullName>
    </submittedName>
</protein>
<name>A0A5Q0QC39_9SPHI</name>
<keyword evidence="1" id="KW-0812">Transmembrane</keyword>
<dbReference type="PROSITE" id="PS51257">
    <property type="entry name" value="PROKAR_LIPOPROTEIN"/>
    <property type="match status" value="1"/>
</dbReference>
<evidence type="ECO:0000256" key="1">
    <source>
        <dbReference type="SAM" id="Phobius"/>
    </source>
</evidence>
<organism evidence="2 3">
    <name type="scientific">Sphingobacterium zhuxiongii</name>
    <dbReference type="NCBI Taxonomy" id="2662364"/>
    <lineage>
        <taxon>Bacteria</taxon>
        <taxon>Pseudomonadati</taxon>
        <taxon>Bacteroidota</taxon>
        <taxon>Sphingobacteriia</taxon>
        <taxon>Sphingobacteriales</taxon>
        <taxon>Sphingobacteriaceae</taxon>
        <taxon>Sphingobacterium</taxon>
    </lineage>
</organism>
<dbReference type="AlphaFoldDB" id="A0A5Q0QC39"/>
<feature type="transmembrane region" description="Helical" evidence="1">
    <location>
        <begin position="86"/>
        <end position="104"/>
    </location>
</feature>
<dbReference type="RefSeq" id="WP_153511984.1">
    <property type="nucleotide sequence ID" value="NZ_CP045652.1"/>
</dbReference>
<gene>
    <name evidence="2" type="ORF">GFH32_12810</name>
</gene>
<dbReference type="EMBL" id="CP045652">
    <property type="protein sequence ID" value="QGA27143.1"/>
    <property type="molecule type" value="Genomic_DNA"/>
</dbReference>
<keyword evidence="3" id="KW-1185">Reference proteome</keyword>
<reference evidence="2 3" key="1">
    <citation type="submission" date="2019-10" db="EMBL/GenBank/DDBJ databases">
        <authorList>
            <person name="Dong K."/>
        </authorList>
    </citation>
    <scope>NUCLEOTIDE SEQUENCE [LARGE SCALE GENOMIC DNA]</scope>
    <source>
        <strain evidence="3">dk4302</strain>
    </source>
</reference>
<accession>A0A5Q0QC39</accession>
<feature type="transmembrane region" description="Helical" evidence="1">
    <location>
        <begin position="12"/>
        <end position="32"/>
    </location>
</feature>
<evidence type="ECO:0000313" key="3">
    <source>
        <dbReference type="Proteomes" id="UP000326921"/>
    </source>
</evidence>
<dbReference type="KEGG" id="sphe:GFH32_12810"/>
<keyword evidence="1" id="KW-1133">Transmembrane helix</keyword>
<keyword evidence="1" id="KW-0472">Membrane</keyword>
<proteinExistence type="predicted"/>
<dbReference type="Proteomes" id="UP000326921">
    <property type="component" value="Chromosome"/>
</dbReference>